<keyword evidence="4" id="KW-1003">Cell membrane</keyword>
<dbReference type="SUPFAM" id="SSF103473">
    <property type="entry name" value="MFS general substrate transporter"/>
    <property type="match status" value="1"/>
</dbReference>
<keyword evidence="9 11" id="KW-1133">Transmembrane helix</keyword>
<evidence type="ECO:0000313" key="14">
    <source>
        <dbReference type="Proteomes" id="UP000648187"/>
    </source>
</evidence>
<dbReference type="InterPro" id="IPR000639">
    <property type="entry name" value="Epox_hydrolase-like"/>
</dbReference>
<feature type="transmembrane region" description="Helical" evidence="11">
    <location>
        <begin position="222"/>
        <end position="244"/>
    </location>
</feature>
<dbReference type="Proteomes" id="UP000648187">
    <property type="component" value="Unassembled WGS sequence"/>
</dbReference>
<evidence type="ECO:0000256" key="3">
    <source>
        <dbReference type="ARBA" id="ARBA00022448"/>
    </source>
</evidence>
<dbReference type="InterPro" id="IPR000073">
    <property type="entry name" value="AB_hydrolase_1"/>
</dbReference>
<feature type="transmembrane region" description="Helical" evidence="11">
    <location>
        <begin position="727"/>
        <end position="747"/>
    </location>
</feature>
<evidence type="ECO:0000259" key="12">
    <source>
        <dbReference type="PROSITE" id="PS50850"/>
    </source>
</evidence>
<evidence type="ECO:0000256" key="1">
    <source>
        <dbReference type="ARBA" id="ARBA00004651"/>
    </source>
</evidence>
<evidence type="ECO:0000256" key="4">
    <source>
        <dbReference type="ARBA" id="ARBA00022475"/>
    </source>
</evidence>
<feature type="transmembrane region" description="Helical" evidence="11">
    <location>
        <begin position="130"/>
        <end position="151"/>
    </location>
</feature>
<evidence type="ECO:0000256" key="6">
    <source>
        <dbReference type="ARBA" id="ARBA00022692"/>
    </source>
</evidence>
<proteinExistence type="inferred from homology"/>
<feature type="transmembrane region" description="Helical" evidence="11">
    <location>
        <begin position="335"/>
        <end position="359"/>
    </location>
</feature>
<dbReference type="InterPro" id="IPR036259">
    <property type="entry name" value="MFS_trans_sf"/>
</dbReference>
<comment type="subcellular location">
    <subcellularLocation>
        <location evidence="1">Cell membrane</location>
        <topology evidence="1">Multi-pass membrane protein</topology>
    </subcellularLocation>
</comment>
<dbReference type="GO" id="GO:0022857">
    <property type="term" value="F:transmembrane transporter activity"/>
    <property type="evidence" value="ECO:0007669"/>
    <property type="project" value="InterPro"/>
</dbReference>
<keyword evidence="14" id="KW-1185">Reference proteome</keyword>
<feature type="transmembrane region" description="Helical" evidence="11">
    <location>
        <begin position="264"/>
        <end position="283"/>
    </location>
</feature>
<organism evidence="13 14">
    <name type="scientific">Spodoptera exigua</name>
    <name type="common">Beet armyworm</name>
    <name type="synonym">Noctua fulgens</name>
    <dbReference type="NCBI Taxonomy" id="7107"/>
    <lineage>
        <taxon>Eukaryota</taxon>
        <taxon>Metazoa</taxon>
        <taxon>Ecdysozoa</taxon>
        <taxon>Arthropoda</taxon>
        <taxon>Hexapoda</taxon>
        <taxon>Insecta</taxon>
        <taxon>Pterygota</taxon>
        <taxon>Neoptera</taxon>
        <taxon>Endopterygota</taxon>
        <taxon>Lepidoptera</taxon>
        <taxon>Glossata</taxon>
        <taxon>Ditrysia</taxon>
        <taxon>Noctuoidea</taxon>
        <taxon>Noctuidae</taxon>
        <taxon>Amphipyrinae</taxon>
        <taxon>Spodoptera</taxon>
    </lineage>
</organism>
<keyword evidence="5" id="KW-0762">Sugar transport</keyword>
<dbReference type="Pfam" id="PF00561">
    <property type="entry name" value="Abhydrolase_1"/>
    <property type="match status" value="1"/>
</dbReference>
<dbReference type="PANTHER" id="PTHR21661:SF35">
    <property type="entry name" value="EPOXIDE HYDROLASE"/>
    <property type="match status" value="1"/>
</dbReference>
<comment type="caution">
    <text evidence="13">The sequence shown here is derived from an EMBL/GenBank/DDBJ whole genome shotgun (WGS) entry which is preliminary data.</text>
</comment>
<dbReference type="GO" id="GO:0004301">
    <property type="term" value="F:epoxide hydrolase activity"/>
    <property type="evidence" value="ECO:0007669"/>
    <property type="project" value="TreeGrafter"/>
</dbReference>
<evidence type="ECO:0000256" key="2">
    <source>
        <dbReference type="ARBA" id="ARBA00010088"/>
    </source>
</evidence>
<feature type="transmembrane region" description="Helical" evidence="11">
    <location>
        <begin position="669"/>
        <end position="691"/>
    </location>
</feature>
<accession>A0A835L167</accession>
<sequence>MKIITIKKTTIHKNHHGPYLVLSGALFGGMAGGAAMRHGRRRVLSLAAAPCSLSWLLTTVATSVRMMCITAFLGGFCCSILTMLSQKENFIVYISEISVPDIRGCLSAVLKIVGHLGVLFSFTIGAYLDWQQLALCISAAPLLLFCTVLYIPETPSYLVLTGKDEEAYKSLLWLRGPNSDVAQELATIRTNVLASKNFSQRQSQMSGSQLINSLDVRTMNRLLGPILVTCGLMMFQRFSGAHAFSFYAVPIFRKTFGGMNPHGAAIAVSFVQLLASCLSGLLIDTVGRLPLLIVSSVLMSMALAGFGSYAYYEEVHRNQRIQNVMFHQTIGQNDWIPLLCVLVFTIAFSLGMSPISWLLIGELFPLEYRAFGSAMATAFSYLCAFVGVKTFVDFQQTLGLHGAFWLYASISVGGLCFVVCCVPETKGKDLDEMDPNYVQSLSPKRTPKVPRLEHEWWGPTHLKYNNDTSIRPFQIHFSEEMILDLRYRLKNTRSCTPPLKGVNFEYGFNTDHLQGWLDYWADHYPFQQQELYLNQFPQFKTNIQGLDIHFLWVKPDVPFTVETVPLLLMHGWPGSVREFYETLPMLTAVSPDRDFAVEVIAPSLPGFGFSDPAVRPGLGTSEMAVVLRNLMHRLGFKKFYVQGGDWGAVIGQDMATIFPKEVLGYHTNLAVTLAPTSIVLWVLGSVFPPLVVDPDLADRMYPIVEHVYWLVRETGYFHLQATKPDTLGVAMADSPAGLLAYIFQLFSTGSRRRYYNRNDGGFSELFTREELIDNLMIYWMTNSFTTSARIYAEFANLRTLRMGIFAIPTPVPTWAIQAKDEIIYQSPTLLRQKFPNLVNTTVLNTGGHFLAFELPRVFANDVLNAISAFRMQTDHLPPRSDESIAQRASGQSRRITMGFIVKAVLVAALGVAGWYYFIGCCPKTIPKLDNNEWWGPKQLVGKQDNAIRPFKVKFDEAMIKDLKLRLKNHRAFRPPLEGVPKNVEVLPLLMIHGWPGSVREFYEAIPLLTRQTAGYNFVFELIIPSIPGYGFSDPAVRPGLGMPQVAVIFRNLMNRLGHKKYYVQGGDWGAGIVSTMSTLFPEDILGHHSNMLFTQHTCATVRTLVGAFLPSLIIEEHLASRIYPLSSFFAYVLEEFGYMHIQATKPDTVGVPLSDSPAGLLAYILEKFSTWTKKEYKFKADGGLSNRFTKDQLIDNLMIYWSTNSITTSMRFYAENFSHKIMSLNLDQIPTDVPTWGLQAKEELFYQPPAVLSAKFKNLIGTTVLDDGGHFLAFELPQVFSADVFKAVKAFKEWHQANKKTEFGRGSRPVDPAVIDTPSSVTVASPYTGPVFVYLYTKCQTPMVTAKMARLLFVAPILALSIMPVYYLFLKGPPSLPDLDMNEWWGPGKLKEKPDTSIKPFKISFDDMVVKDLKDRLKMSRSFTPPLEGVAFEYGFNTAQLDSWTKYWANEYKFKERETFLNQFPQFKTNIQGLDIHFIRVTPKVPAGVEVVPLLLLHGWPGSVREFYESIPLITAVSKDRDFAVEVIVPSLPGYGFSDAAVRPGLGAPQVAVVMKNLMKRLGYKKFYLQGGDWGSLIGSNMVTLFPDDILGFHTNMAITMSPLASFIEFVGSLRPSLVVEERLADRMYPLKKRFSNLLEETGYMHIQSSKPDTVGIGLSDSPTGLLAYILEKFSTWTRPEHRQKPDGGLTFRFSKDQLLDNLMFYWAPKSITTSMRLYSETFNSKVMGMKLDEIPTTAPVWVAQAKYEMAYQPPFLLRLKFKNLVGVTVLDDGGHFLAFELPKVFAEDVLKALGEFRKVAKKNVKTDLYLLVYAHSIAPIFP</sequence>
<dbReference type="PRINTS" id="PR00412">
    <property type="entry name" value="EPOXHYDRLASE"/>
</dbReference>
<evidence type="ECO:0000256" key="8">
    <source>
        <dbReference type="ARBA" id="ARBA00022801"/>
    </source>
</evidence>
<comment type="similarity">
    <text evidence="2">Belongs to the peptidase S33 family.</text>
</comment>
<feature type="transmembrane region" description="Helical" evidence="11">
    <location>
        <begin position="371"/>
        <end position="392"/>
    </location>
</feature>
<feature type="transmembrane region" description="Helical" evidence="11">
    <location>
        <begin position="1348"/>
        <end position="1369"/>
    </location>
</feature>
<dbReference type="Pfam" id="PF06441">
    <property type="entry name" value="EHN"/>
    <property type="match status" value="2"/>
</dbReference>
<dbReference type="PROSITE" id="PS50850">
    <property type="entry name" value="MFS"/>
    <property type="match status" value="1"/>
</dbReference>
<feature type="transmembrane region" description="Helical" evidence="11">
    <location>
        <begin position="895"/>
        <end position="917"/>
    </location>
</feature>
<dbReference type="Gene3D" id="1.20.1250.20">
    <property type="entry name" value="MFS general substrate transporter like domains"/>
    <property type="match status" value="1"/>
</dbReference>
<dbReference type="InterPro" id="IPR010497">
    <property type="entry name" value="Epoxide_hydro_N"/>
</dbReference>
<keyword evidence="3" id="KW-0813">Transport</keyword>
<evidence type="ECO:0000256" key="10">
    <source>
        <dbReference type="ARBA" id="ARBA00023136"/>
    </source>
</evidence>
<evidence type="ECO:0000256" key="9">
    <source>
        <dbReference type="ARBA" id="ARBA00022989"/>
    </source>
</evidence>
<feature type="domain" description="Major facilitator superfamily (MFS) profile" evidence="12">
    <location>
        <begin position="1"/>
        <end position="426"/>
    </location>
</feature>
<dbReference type="Gene3D" id="3.40.50.1820">
    <property type="entry name" value="alpha/beta hydrolase"/>
    <property type="match status" value="3"/>
</dbReference>
<keyword evidence="7" id="KW-0058">Aromatic hydrocarbons catabolism</keyword>
<gene>
    <name evidence="13" type="ORF">HW555_010813</name>
</gene>
<dbReference type="SUPFAM" id="SSF53474">
    <property type="entry name" value="alpha/beta-Hydrolases"/>
    <property type="match status" value="3"/>
</dbReference>
<dbReference type="FunFam" id="1.20.1250.20:FF:000218">
    <property type="entry name" value="facilitated trehalose transporter Tret1"/>
    <property type="match status" value="1"/>
</dbReference>
<feature type="transmembrane region" description="Helical" evidence="11">
    <location>
        <begin position="290"/>
        <end position="312"/>
    </location>
</feature>
<dbReference type="EMBL" id="JACKWZ010000286">
    <property type="protein sequence ID" value="KAF9409974.1"/>
    <property type="molecule type" value="Genomic_DNA"/>
</dbReference>
<feature type="transmembrane region" description="Helical" evidence="11">
    <location>
        <begin position="105"/>
        <end position="124"/>
    </location>
</feature>
<dbReference type="GO" id="GO:0005886">
    <property type="term" value="C:plasma membrane"/>
    <property type="evidence" value="ECO:0007669"/>
    <property type="project" value="UniProtKB-SubCell"/>
</dbReference>
<evidence type="ECO:0000256" key="7">
    <source>
        <dbReference type="ARBA" id="ARBA00022797"/>
    </source>
</evidence>
<protein>
    <recommendedName>
        <fullName evidence="12">Major facilitator superfamily (MFS) profile domain-containing protein</fullName>
    </recommendedName>
</protein>
<dbReference type="PANTHER" id="PTHR21661">
    <property type="entry name" value="EPOXIDE HYDROLASE 1-RELATED"/>
    <property type="match status" value="1"/>
</dbReference>
<dbReference type="InterPro" id="IPR029058">
    <property type="entry name" value="AB_hydrolase_fold"/>
</dbReference>
<feature type="transmembrane region" description="Helical" evidence="11">
    <location>
        <begin position="64"/>
        <end position="84"/>
    </location>
</feature>
<keyword evidence="8" id="KW-0378">Hydrolase</keyword>
<keyword evidence="6 11" id="KW-0812">Transmembrane</keyword>
<dbReference type="InterPro" id="IPR005828">
    <property type="entry name" value="MFS_sugar_transport-like"/>
</dbReference>
<dbReference type="InterPro" id="IPR020846">
    <property type="entry name" value="MFS_dom"/>
</dbReference>
<evidence type="ECO:0000313" key="13">
    <source>
        <dbReference type="EMBL" id="KAF9409974.1"/>
    </source>
</evidence>
<evidence type="ECO:0000256" key="5">
    <source>
        <dbReference type="ARBA" id="ARBA00022597"/>
    </source>
</evidence>
<name>A0A835L167_SPOEX</name>
<dbReference type="Pfam" id="PF00083">
    <property type="entry name" value="Sugar_tr"/>
    <property type="match status" value="1"/>
</dbReference>
<evidence type="ECO:0000256" key="11">
    <source>
        <dbReference type="SAM" id="Phobius"/>
    </source>
</evidence>
<feature type="transmembrane region" description="Helical" evidence="11">
    <location>
        <begin position="404"/>
        <end position="423"/>
    </location>
</feature>
<feature type="transmembrane region" description="Helical" evidence="11">
    <location>
        <begin position="17"/>
        <end position="36"/>
    </location>
</feature>
<reference evidence="13" key="1">
    <citation type="submission" date="2020-08" db="EMBL/GenBank/DDBJ databases">
        <title>Spodoptera exigua strain:BAW_Kor-Di-RS1 Genome sequencing and assembly.</title>
        <authorList>
            <person name="Kim J."/>
            <person name="Nam H.Y."/>
            <person name="Kwon M."/>
            <person name="Choi J.H."/>
            <person name="Cho S.R."/>
            <person name="Kim G.-H."/>
        </authorList>
    </citation>
    <scope>NUCLEOTIDE SEQUENCE</scope>
    <source>
        <strain evidence="13">BAW_Kor-Di-RS1</strain>
        <tissue evidence="13">Whole-body</tissue>
    </source>
</reference>
<dbReference type="GO" id="GO:0097176">
    <property type="term" value="P:epoxide metabolic process"/>
    <property type="evidence" value="ECO:0007669"/>
    <property type="project" value="TreeGrafter"/>
</dbReference>
<keyword evidence="10 11" id="KW-0472">Membrane</keyword>